<dbReference type="Gene3D" id="3.20.20.70">
    <property type="entry name" value="Aldolase class I"/>
    <property type="match status" value="1"/>
</dbReference>
<keyword evidence="5" id="KW-0560">Oxidoreductase</keyword>
<name>A0A4Z0LUI3_9GAMM</name>
<evidence type="ECO:0000256" key="4">
    <source>
        <dbReference type="ARBA" id="ARBA00022857"/>
    </source>
</evidence>
<reference evidence="7 8" key="1">
    <citation type="submission" date="2019-04" db="EMBL/GenBank/DDBJ databases">
        <title>Taxonomy of novel Haliea sp. from mangrove soil of West Coast of India.</title>
        <authorList>
            <person name="Verma A."/>
            <person name="Kumar P."/>
            <person name="Krishnamurthi S."/>
        </authorList>
    </citation>
    <scope>NUCLEOTIDE SEQUENCE [LARGE SCALE GENOMIC DNA]</scope>
    <source>
        <strain evidence="7 8">SAOS-164</strain>
    </source>
</reference>
<evidence type="ECO:0000259" key="6">
    <source>
        <dbReference type="Pfam" id="PF00724"/>
    </source>
</evidence>
<dbReference type="Pfam" id="PF00724">
    <property type="entry name" value="Oxidored_FMN"/>
    <property type="match status" value="1"/>
</dbReference>
<evidence type="ECO:0000313" key="7">
    <source>
        <dbReference type="EMBL" id="TGD71073.1"/>
    </source>
</evidence>
<dbReference type="InterPro" id="IPR013785">
    <property type="entry name" value="Aldolase_TIM"/>
</dbReference>
<evidence type="ECO:0000313" key="8">
    <source>
        <dbReference type="Proteomes" id="UP000298050"/>
    </source>
</evidence>
<comment type="caution">
    <text evidence="7">The sequence shown here is derived from an EMBL/GenBank/DDBJ whole genome shotgun (WGS) entry which is preliminary data.</text>
</comment>
<proteinExistence type="predicted"/>
<dbReference type="EMBL" id="SRLE01000016">
    <property type="protein sequence ID" value="TGD71073.1"/>
    <property type="molecule type" value="Genomic_DNA"/>
</dbReference>
<organism evidence="7 8">
    <name type="scientific">Mangrovimicrobium sediminis</name>
    <dbReference type="NCBI Taxonomy" id="2562682"/>
    <lineage>
        <taxon>Bacteria</taxon>
        <taxon>Pseudomonadati</taxon>
        <taxon>Pseudomonadota</taxon>
        <taxon>Gammaproteobacteria</taxon>
        <taxon>Cellvibrionales</taxon>
        <taxon>Halieaceae</taxon>
        <taxon>Mangrovimicrobium</taxon>
    </lineage>
</organism>
<dbReference type="PANTHER" id="PTHR43303:SF4">
    <property type="entry name" value="NADPH DEHYDROGENASE C23G7.10C-RELATED"/>
    <property type="match status" value="1"/>
</dbReference>
<dbReference type="GO" id="GO:0010181">
    <property type="term" value="F:FMN binding"/>
    <property type="evidence" value="ECO:0007669"/>
    <property type="project" value="InterPro"/>
</dbReference>
<keyword evidence="3" id="KW-0288">FMN</keyword>
<feature type="domain" description="NADH:flavin oxidoreductase/NADH oxidase N-terminal" evidence="6">
    <location>
        <begin position="7"/>
        <end position="357"/>
    </location>
</feature>
<gene>
    <name evidence="7" type="ORF">E4634_19700</name>
</gene>
<dbReference type="InterPro" id="IPR044152">
    <property type="entry name" value="YqjM-like"/>
</dbReference>
<evidence type="ECO:0000256" key="3">
    <source>
        <dbReference type="ARBA" id="ARBA00022643"/>
    </source>
</evidence>
<keyword evidence="4" id="KW-0521">NADP</keyword>
<dbReference type="Proteomes" id="UP000298050">
    <property type="component" value="Unassembled WGS sequence"/>
</dbReference>
<evidence type="ECO:0000256" key="1">
    <source>
        <dbReference type="ARBA" id="ARBA00001917"/>
    </source>
</evidence>
<evidence type="ECO:0000256" key="5">
    <source>
        <dbReference type="ARBA" id="ARBA00023002"/>
    </source>
</evidence>
<evidence type="ECO:0000256" key="2">
    <source>
        <dbReference type="ARBA" id="ARBA00022630"/>
    </source>
</evidence>
<comment type="cofactor">
    <cofactor evidence="1">
        <name>FMN</name>
        <dbReference type="ChEBI" id="CHEBI:58210"/>
    </cofactor>
</comment>
<accession>A0A4Z0LUI3</accession>
<dbReference type="PANTHER" id="PTHR43303">
    <property type="entry name" value="NADPH DEHYDROGENASE C23G7.10C-RELATED"/>
    <property type="match status" value="1"/>
</dbReference>
<protein>
    <submittedName>
        <fullName evidence="7">12-oxophytodienoate reductase</fullName>
    </submittedName>
</protein>
<dbReference type="GO" id="GO:0050661">
    <property type="term" value="F:NADP binding"/>
    <property type="evidence" value="ECO:0007669"/>
    <property type="project" value="InterPro"/>
</dbReference>
<dbReference type="RefSeq" id="WP_135446396.1">
    <property type="nucleotide sequence ID" value="NZ_SRLE01000016.1"/>
</dbReference>
<dbReference type="GO" id="GO:0003959">
    <property type="term" value="F:NADPH dehydrogenase activity"/>
    <property type="evidence" value="ECO:0007669"/>
    <property type="project" value="InterPro"/>
</dbReference>
<dbReference type="AlphaFoldDB" id="A0A4Z0LUI3"/>
<keyword evidence="2" id="KW-0285">Flavoprotein</keyword>
<keyword evidence="8" id="KW-1185">Reference proteome</keyword>
<dbReference type="OrthoDB" id="8523426at2"/>
<dbReference type="SUPFAM" id="SSF51395">
    <property type="entry name" value="FMN-linked oxidoreductases"/>
    <property type="match status" value="1"/>
</dbReference>
<sequence>MTDLSGLFQPVRIGGLTLPNRIVFPAMGLSICADGVPGEQAAAYYARRASGGAGLVMTEGVYIDHPSSGDNPMLGRFHGDAALAAWGRVADAVHAAGGLAMPELWHVGLIYSGKDLMEGRPQYRPELGQVSPSGYIAPGVKVCEGMTAREIDTVIDAYARGAEQAVALGFDGVELHGGHGYLIDQFLWAQTNHRRDDFGGSPRARGRFVAEVVREIRRRLGPELPIVLRISQWKMVDYAARIADTPEELEQLLAPAVEAGVDMFDCSQRRFWEPAFAAGGPNLAGWVKRVTGVPSMTIGSVGLDADFMASLAEGRAAGCDLARLEELAGRLRQGEFDLVGVGRAMLAEPDWPSLVRAGQLQRLKPFTPDIMAELAALLPAREGA</sequence>
<dbReference type="InterPro" id="IPR001155">
    <property type="entry name" value="OxRdtase_FMN_N"/>
</dbReference>